<dbReference type="AlphaFoldDB" id="A0A8T0ES09"/>
<evidence type="ECO:0000313" key="1">
    <source>
        <dbReference type="EMBL" id="KAF8778054.1"/>
    </source>
</evidence>
<dbReference type="EMBL" id="JABXBU010002072">
    <property type="protein sequence ID" value="KAF8778054.1"/>
    <property type="molecule type" value="Genomic_DNA"/>
</dbReference>
<reference evidence="1" key="2">
    <citation type="submission" date="2020-06" db="EMBL/GenBank/DDBJ databases">
        <authorList>
            <person name="Sheffer M."/>
        </authorList>
    </citation>
    <scope>NUCLEOTIDE SEQUENCE</scope>
</reference>
<accession>A0A8T0ES09</accession>
<gene>
    <name evidence="1" type="ORF">HNY73_014821</name>
</gene>
<proteinExistence type="predicted"/>
<comment type="caution">
    <text evidence="1">The sequence shown here is derived from an EMBL/GenBank/DDBJ whole genome shotgun (WGS) entry which is preliminary data.</text>
</comment>
<sequence length="82" mass="9511">MIQDVVVHAMTFGILNLSSAGVFQSEKKSETFLETKMERGMEMMEINIPRGKRKPDKSFACFGLDVPPFFRRKSQRMIYLFS</sequence>
<organism evidence="1 2">
    <name type="scientific">Argiope bruennichi</name>
    <name type="common">Wasp spider</name>
    <name type="synonym">Aranea bruennichi</name>
    <dbReference type="NCBI Taxonomy" id="94029"/>
    <lineage>
        <taxon>Eukaryota</taxon>
        <taxon>Metazoa</taxon>
        <taxon>Ecdysozoa</taxon>
        <taxon>Arthropoda</taxon>
        <taxon>Chelicerata</taxon>
        <taxon>Arachnida</taxon>
        <taxon>Araneae</taxon>
        <taxon>Araneomorphae</taxon>
        <taxon>Entelegynae</taxon>
        <taxon>Araneoidea</taxon>
        <taxon>Araneidae</taxon>
        <taxon>Argiope</taxon>
    </lineage>
</organism>
<keyword evidence="2" id="KW-1185">Reference proteome</keyword>
<evidence type="ECO:0000313" key="2">
    <source>
        <dbReference type="Proteomes" id="UP000807504"/>
    </source>
</evidence>
<reference evidence="1" key="1">
    <citation type="journal article" date="2020" name="bioRxiv">
        <title>Chromosome-level reference genome of the European wasp spider Argiope bruennichi: a resource for studies on range expansion and evolutionary adaptation.</title>
        <authorList>
            <person name="Sheffer M.M."/>
            <person name="Hoppe A."/>
            <person name="Krehenwinkel H."/>
            <person name="Uhl G."/>
            <person name="Kuss A.W."/>
            <person name="Jensen L."/>
            <person name="Jensen C."/>
            <person name="Gillespie R.G."/>
            <person name="Hoff K.J."/>
            <person name="Prost S."/>
        </authorList>
    </citation>
    <scope>NUCLEOTIDE SEQUENCE</scope>
</reference>
<protein>
    <submittedName>
        <fullName evidence="1">Uncharacterized protein</fullName>
    </submittedName>
</protein>
<dbReference type="Proteomes" id="UP000807504">
    <property type="component" value="Unassembled WGS sequence"/>
</dbReference>
<name>A0A8T0ES09_ARGBR</name>